<dbReference type="InterPro" id="IPR036291">
    <property type="entry name" value="NAD(P)-bd_dom_sf"/>
</dbReference>
<dbReference type="PROSITE" id="PS00671">
    <property type="entry name" value="D_2_HYDROXYACID_DH_3"/>
    <property type="match status" value="1"/>
</dbReference>
<dbReference type="InterPro" id="IPR006140">
    <property type="entry name" value="D-isomer_DH_NAD-bd"/>
</dbReference>
<dbReference type="Gene3D" id="3.40.50.720">
    <property type="entry name" value="NAD(P)-binding Rossmann-like Domain"/>
    <property type="match status" value="2"/>
</dbReference>
<dbReference type="GO" id="GO:0016616">
    <property type="term" value="F:oxidoreductase activity, acting on the CH-OH group of donors, NAD or NADP as acceptor"/>
    <property type="evidence" value="ECO:0007669"/>
    <property type="project" value="InterPro"/>
</dbReference>
<evidence type="ECO:0000256" key="4">
    <source>
        <dbReference type="RuleBase" id="RU003719"/>
    </source>
</evidence>
<dbReference type="SUPFAM" id="SSF51735">
    <property type="entry name" value="NAD(P)-binding Rossmann-fold domains"/>
    <property type="match status" value="1"/>
</dbReference>
<dbReference type="InterPro" id="IPR029753">
    <property type="entry name" value="D-isomer_DH_CS"/>
</dbReference>
<dbReference type="InterPro" id="IPR050418">
    <property type="entry name" value="D-iso_2-hydroxyacid_DH_PdxB"/>
</dbReference>
<evidence type="ECO:0000259" key="5">
    <source>
        <dbReference type="Pfam" id="PF00389"/>
    </source>
</evidence>
<keyword evidence="2 4" id="KW-0560">Oxidoreductase</keyword>
<sequence length="316" mass="35059">MNHLRITCAEKEILADSAFRFEFDAIYSEYGKLNQQQFYAVKDQNIVIINKQRVDERVIANNPQLRLIAVCSTGFEHINLPLLRKNGIQACNVRGYAGDTVAEHAFLLMMNLVKNFAAQYEAVKSGEWSASARSCFVAAPIQELKGKHLAIIGMGETGRALAGKAQAFGMKVSFSERKHAHACRPGYIPFEQAISQADILSLNCELNQDTHRLIDASVLSRMKSGSFLVNVGRGGLIDEDDVVQALQEGRIGGFATDVLNQEPPVKTHPFLMLKNMNVIVTAHIAWATQEARNRMFEVLNRNINAFVAGEPQNLIT</sequence>
<dbReference type="AlphaFoldDB" id="A0A356LJ52"/>
<feature type="domain" description="D-isomer specific 2-hydroxyacid dehydrogenase NAD-binding" evidence="6">
    <location>
        <begin position="107"/>
        <end position="285"/>
    </location>
</feature>
<dbReference type="EMBL" id="DOEK01000030">
    <property type="protein sequence ID" value="HBP30768.1"/>
    <property type="molecule type" value="Genomic_DNA"/>
</dbReference>
<feature type="domain" description="D-isomer specific 2-hydroxyacid dehydrogenase catalytic" evidence="5">
    <location>
        <begin position="29"/>
        <end position="312"/>
    </location>
</feature>
<dbReference type="InterPro" id="IPR006139">
    <property type="entry name" value="D-isomer_2_OHA_DH_cat_dom"/>
</dbReference>
<evidence type="ECO:0000256" key="3">
    <source>
        <dbReference type="ARBA" id="ARBA00023027"/>
    </source>
</evidence>
<dbReference type="Pfam" id="PF02826">
    <property type="entry name" value="2-Hacid_dh_C"/>
    <property type="match status" value="1"/>
</dbReference>
<dbReference type="Proteomes" id="UP000264036">
    <property type="component" value="Unassembled WGS sequence"/>
</dbReference>
<comment type="similarity">
    <text evidence="1 4">Belongs to the D-isomer specific 2-hydroxyacid dehydrogenase family.</text>
</comment>
<proteinExistence type="inferred from homology"/>
<evidence type="ECO:0000256" key="1">
    <source>
        <dbReference type="ARBA" id="ARBA00005854"/>
    </source>
</evidence>
<dbReference type="Pfam" id="PF00389">
    <property type="entry name" value="2-Hacid_dh"/>
    <property type="match status" value="1"/>
</dbReference>
<dbReference type="PANTHER" id="PTHR43761">
    <property type="entry name" value="D-ISOMER SPECIFIC 2-HYDROXYACID DEHYDROGENASE FAMILY PROTEIN (AFU_ORTHOLOGUE AFUA_1G13630)"/>
    <property type="match status" value="1"/>
</dbReference>
<evidence type="ECO:0000313" key="7">
    <source>
        <dbReference type="EMBL" id="HBP30768.1"/>
    </source>
</evidence>
<gene>
    <name evidence="7" type="ORF">DD666_15275</name>
</gene>
<dbReference type="GO" id="GO:0051287">
    <property type="term" value="F:NAD binding"/>
    <property type="evidence" value="ECO:0007669"/>
    <property type="project" value="InterPro"/>
</dbReference>
<reference evidence="7 8" key="1">
    <citation type="journal article" date="2018" name="Nat. Biotechnol.">
        <title>A standardized bacterial taxonomy based on genome phylogeny substantially revises the tree of life.</title>
        <authorList>
            <person name="Parks D.H."/>
            <person name="Chuvochina M."/>
            <person name="Waite D.W."/>
            <person name="Rinke C."/>
            <person name="Skarshewski A."/>
            <person name="Chaumeil P.A."/>
            <person name="Hugenholtz P."/>
        </authorList>
    </citation>
    <scope>NUCLEOTIDE SEQUENCE [LARGE SCALE GENOMIC DNA]</scope>
    <source>
        <strain evidence="7">UBA10707</strain>
    </source>
</reference>
<keyword evidence="3" id="KW-0520">NAD</keyword>
<evidence type="ECO:0000259" key="6">
    <source>
        <dbReference type="Pfam" id="PF02826"/>
    </source>
</evidence>
<accession>A0A356LJ52</accession>
<dbReference type="SUPFAM" id="SSF52283">
    <property type="entry name" value="Formate/glycerate dehydrogenase catalytic domain-like"/>
    <property type="match status" value="1"/>
</dbReference>
<comment type="caution">
    <text evidence="7">The sequence shown here is derived from an EMBL/GenBank/DDBJ whole genome shotgun (WGS) entry which is preliminary data.</text>
</comment>
<protein>
    <submittedName>
        <fullName evidence="7">Hydroxyacid dehydrogenase</fullName>
    </submittedName>
</protein>
<evidence type="ECO:0000256" key="2">
    <source>
        <dbReference type="ARBA" id="ARBA00023002"/>
    </source>
</evidence>
<organism evidence="7 8">
    <name type="scientific">Advenella kashmirensis</name>
    <dbReference type="NCBI Taxonomy" id="310575"/>
    <lineage>
        <taxon>Bacteria</taxon>
        <taxon>Pseudomonadati</taxon>
        <taxon>Pseudomonadota</taxon>
        <taxon>Betaproteobacteria</taxon>
        <taxon>Burkholderiales</taxon>
        <taxon>Alcaligenaceae</taxon>
    </lineage>
</organism>
<dbReference type="PANTHER" id="PTHR43761:SF1">
    <property type="entry name" value="D-ISOMER SPECIFIC 2-HYDROXYACID DEHYDROGENASE CATALYTIC DOMAIN-CONTAINING PROTEIN-RELATED"/>
    <property type="match status" value="1"/>
</dbReference>
<name>A0A356LJ52_9BURK</name>
<evidence type="ECO:0000313" key="8">
    <source>
        <dbReference type="Proteomes" id="UP000264036"/>
    </source>
</evidence>